<dbReference type="eggNOG" id="ENOG502SGKP">
    <property type="taxonomic scope" value="Eukaryota"/>
</dbReference>
<evidence type="ECO:0000256" key="3">
    <source>
        <dbReference type="ARBA" id="ARBA00022475"/>
    </source>
</evidence>
<evidence type="ECO:0000256" key="6">
    <source>
        <dbReference type="ARBA" id="ARBA00023136"/>
    </source>
</evidence>
<keyword evidence="4" id="KW-0449">Lipoprotein</keyword>
<dbReference type="GO" id="GO:0098552">
    <property type="term" value="C:side of membrane"/>
    <property type="evidence" value="ECO:0007669"/>
    <property type="project" value="UniProtKB-KW"/>
</dbReference>
<keyword evidence="8" id="KW-0812">Transmembrane</keyword>
<dbReference type="GO" id="GO:0030098">
    <property type="term" value="P:lymphocyte differentiation"/>
    <property type="evidence" value="ECO:0007669"/>
    <property type="project" value="InterPro"/>
</dbReference>
<evidence type="ECO:0000256" key="7">
    <source>
        <dbReference type="ARBA" id="ARBA00023180"/>
    </source>
</evidence>
<evidence type="ECO:0000259" key="10">
    <source>
        <dbReference type="SMART" id="SM00134"/>
    </source>
</evidence>
<keyword evidence="8" id="KW-1133">Transmembrane helix</keyword>
<dbReference type="GO" id="GO:0009986">
    <property type="term" value="C:cell surface"/>
    <property type="evidence" value="ECO:0007669"/>
    <property type="project" value="InterPro"/>
</dbReference>
<dbReference type="PANTHER" id="PTHR16982:SF2">
    <property type="entry name" value="LYMPHOCYTE ANTIGEN 6D"/>
    <property type="match status" value="1"/>
</dbReference>
<evidence type="ECO:0000256" key="2">
    <source>
        <dbReference type="ARBA" id="ARBA00004589"/>
    </source>
</evidence>
<dbReference type="InterPro" id="IPR042339">
    <property type="entry name" value="Ly6D"/>
</dbReference>
<dbReference type="GO" id="GO:0005886">
    <property type="term" value="C:plasma membrane"/>
    <property type="evidence" value="ECO:0007669"/>
    <property type="project" value="UniProtKB-SubCell"/>
</dbReference>
<keyword evidence="3" id="KW-1003">Cell membrane</keyword>
<evidence type="ECO:0000313" key="12">
    <source>
        <dbReference type="RefSeq" id="XP_007535453.1"/>
    </source>
</evidence>
<reference evidence="12" key="1">
    <citation type="submission" date="2025-08" db="UniProtKB">
        <authorList>
            <consortium name="RefSeq"/>
        </authorList>
    </citation>
    <scope>IDENTIFICATION</scope>
</reference>
<dbReference type="PROSITE" id="PS00983">
    <property type="entry name" value="LY6_UPAR"/>
    <property type="match status" value="1"/>
</dbReference>
<dbReference type="SMART" id="SM00134">
    <property type="entry name" value="LU"/>
    <property type="match status" value="1"/>
</dbReference>
<name>A0A1S3AI51_ERIEU</name>
<dbReference type="PANTHER" id="PTHR16982">
    <property type="entry name" value="LYMPHOCYTE ANTIGEN 6D"/>
    <property type="match status" value="1"/>
</dbReference>
<feature type="domain" description="UPAR/Ly6" evidence="10">
    <location>
        <begin position="21"/>
        <end position="106"/>
    </location>
</feature>
<feature type="transmembrane region" description="Helical" evidence="8">
    <location>
        <begin position="105"/>
        <end position="122"/>
    </location>
</feature>
<dbReference type="STRING" id="9365.ENSEEUP00000003436"/>
<organism evidence="11 12">
    <name type="scientific">Erinaceus europaeus</name>
    <name type="common">Western European hedgehog</name>
    <dbReference type="NCBI Taxonomy" id="9365"/>
    <lineage>
        <taxon>Eukaryota</taxon>
        <taxon>Metazoa</taxon>
        <taxon>Chordata</taxon>
        <taxon>Craniata</taxon>
        <taxon>Vertebrata</taxon>
        <taxon>Euteleostomi</taxon>
        <taxon>Mammalia</taxon>
        <taxon>Eutheria</taxon>
        <taxon>Laurasiatheria</taxon>
        <taxon>Eulipotyphla</taxon>
        <taxon>Erinaceidae</taxon>
        <taxon>Erinaceinae</taxon>
        <taxon>Erinaceus</taxon>
    </lineage>
</organism>
<evidence type="ECO:0000256" key="5">
    <source>
        <dbReference type="ARBA" id="ARBA00022729"/>
    </source>
</evidence>
<dbReference type="FunCoup" id="A0A1S3AI51">
    <property type="interactions" value="20"/>
</dbReference>
<dbReference type="CTD" id="8581"/>
<dbReference type="InterPro" id="IPR018363">
    <property type="entry name" value="CD59_antigen_CS"/>
</dbReference>
<dbReference type="FunFam" id="2.10.60.10:FF:000003">
    <property type="entry name" value="lymphocyte antigen 6E isoform X1"/>
    <property type="match status" value="1"/>
</dbReference>
<evidence type="ECO:0000256" key="4">
    <source>
        <dbReference type="ARBA" id="ARBA00022622"/>
    </source>
</evidence>
<dbReference type="InterPro" id="IPR045860">
    <property type="entry name" value="Snake_toxin-like_sf"/>
</dbReference>
<proteinExistence type="predicted"/>
<evidence type="ECO:0000313" key="11">
    <source>
        <dbReference type="Proteomes" id="UP001652624"/>
    </source>
</evidence>
<comment type="subcellular location">
    <subcellularLocation>
        <location evidence="1">Cell membrane</location>
    </subcellularLocation>
    <subcellularLocation>
        <location evidence="2">Membrane</location>
        <topology evidence="2">Lipid-anchor</topology>
        <topology evidence="2">GPI-anchor</topology>
    </subcellularLocation>
</comment>
<keyword evidence="5 9" id="KW-0732">Signal</keyword>
<dbReference type="GeneID" id="103124656"/>
<evidence type="ECO:0000256" key="9">
    <source>
        <dbReference type="SAM" id="SignalP"/>
    </source>
</evidence>
<protein>
    <submittedName>
        <fullName evidence="12">Lymphocyte antigen 6D isoform X1</fullName>
    </submittedName>
</protein>
<dbReference type="Proteomes" id="UP001652624">
    <property type="component" value="Chromosome 8"/>
</dbReference>
<keyword evidence="11" id="KW-1185">Reference proteome</keyword>
<dbReference type="OrthoDB" id="9449056at2759"/>
<keyword evidence="6 8" id="KW-0472">Membrane</keyword>
<feature type="chain" id="PRO_5010306300" evidence="9">
    <location>
        <begin position="21"/>
        <end position="125"/>
    </location>
</feature>
<dbReference type="InterPro" id="IPR035076">
    <property type="entry name" value="Toxin/TOLIP"/>
</dbReference>
<keyword evidence="4" id="KW-0336">GPI-anchor</keyword>
<dbReference type="AlphaFoldDB" id="A0A1S3AI51"/>
<dbReference type="SUPFAM" id="SSF57302">
    <property type="entry name" value="Snake toxin-like"/>
    <property type="match status" value="1"/>
</dbReference>
<dbReference type="InParanoid" id="A0A1S3AI51"/>
<sequence>MKTVLLLLVILAVAIGPAQALQCHVCQDSGNCKKTQTCPSSAKFCRTVTKVETLSGNLVQKDCVDWCVPTKIQPNQITSGTEIVQCCQKDLCNHSLQNAASTRTPLASLLGLALSLLALLLAPGL</sequence>
<dbReference type="Pfam" id="PF00087">
    <property type="entry name" value="Toxin_TOLIP"/>
    <property type="match status" value="1"/>
</dbReference>
<keyword evidence="7" id="KW-0325">Glycoprotein</keyword>
<evidence type="ECO:0000256" key="1">
    <source>
        <dbReference type="ARBA" id="ARBA00004236"/>
    </source>
</evidence>
<dbReference type="InterPro" id="IPR016054">
    <property type="entry name" value="LY6_UPA_recep-like"/>
</dbReference>
<evidence type="ECO:0000256" key="8">
    <source>
        <dbReference type="SAM" id="Phobius"/>
    </source>
</evidence>
<dbReference type="RefSeq" id="XP_007535453.1">
    <property type="nucleotide sequence ID" value="XM_007535391.2"/>
</dbReference>
<feature type="signal peptide" evidence="9">
    <location>
        <begin position="1"/>
        <end position="20"/>
    </location>
</feature>
<gene>
    <name evidence="12" type="primary">LY6D</name>
</gene>
<dbReference type="Gene3D" id="2.10.60.10">
    <property type="entry name" value="CD59"/>
    <property type="match status" value="1"/>
</dbReference>
<accession>A0A1S3AI51</accession>